<accession>A0A448WIZ0</accession>
<proteinExistence type="predicted"/>
<dbReference type="Proteomes" id="UP000784294">
    <property type="component" value="Unassembled WGS sequence"/>
</dbReference>
<dbReference type="Gene3D" id="3.90.190.10">
    <property type="entry name" value="Protein tyrosine phosphatase superfamily"/>
    <property type="match status" value="1"/>
</dbReference>
<evidence type="ECO:0000313" key="2">
    <source>
        <dbReference type="EMBL" id="VEL12874.1"/>
    </source>
</evidence>
<dbReference type="GO" id="GO:0005829">
    <property type="term" value="C:cytosol"/>
    <property type="evidence" value="ECO:0007669"/>
    <property type="project" value="TreeGrafter"/>
</dbReference>
<dbReference type="AlphaFoldDB" id="A0A448WIZ0"/>
<dbReference type="PANTHER" id="PTHR10159">
    <property type="entry name" value="DUAL SPECIFICITY PROTEIN PHOSPHATASE"/>
    <property type="match status" value="1"/>
</dbReference>
<dbReference type="PANTHER" id="PTHR10159:SF528">
    <property type="entry name" value="PUCKERED, ISOFORM A"/>
    <property type="match status" value="1"/>
</dbReference>
<dbReference type="GO" id="GO:0043409">
    <property type="term" value="P:negative regulation of MAPK cascade"/>
    <property type="evidence" value="ECO:0007669"/>
    <property type="project" value="TreeGrafter"/>
</dbReference>
<dbReference type="OrthoDB" id="165342at2759"/>
<keyword evidence="1" id="KW-0378">Hydrolase</keyword>
<organism evidence="2 3">
    <name type="scientific">Protopolystoma xenopodis</name>
    <dbReference type="NCBI Taxonomy" id="117903"/>
    <lineage>
        <taxon>Eukaryota</taxon>
        <taxon>Metazoa</taxon>
        <taxon>Spiralia</taxon>
        <taxon>Lophotrochozoa</taxon>
        <taxon>Platyhelminthes</taxon>
        <taxon>Monogenea</taxon>
        <taxon>Polyopisthocotylea</taxon>
        <taxon>Polystomatidea</taxon>
        <taxon>Polystomatidae</taxon>
        <taxon>Protopolystoma</taxon>
    </lineage>
</organism>
<keyword evidence="1" id="KW-0904">Protein phosphatase</keyword>
<evidence type="ECO:0008006" key="4">
    <source>
        <dbReference type="Google" id="ProtNLM"/>
    </source>
</evidence>
<dbReference type="InterPro" id="IPR029021">
    <property type="entry name" value="Prot-tyrosine_phosphatase-like"/>
</dbReference>
<evidence type="ECO:0000256" key="1">
    <source>
        <dbReference type="ARBA" id="ARBA00022912"/>
    </source>
</evidence>
<dbReference type="SUPFAM" id="SSF52799">
    <property type="entry name" value="(Phosphotyrosine protein) phosphatases II"/>
    <property type="match status" value="1"/>
</dbReference>
<protein>
    <recommendedName>
        <fullName evidence="4">Protein-serine/threonine phosphatase</fullName>
    </recommendedName>
</protein>
<name>A0A448WIZ0_9PLAT</name>
<dbReference type="GO" id="GO:0008330">
    <property type="term" value="F:protein tyrosine/threonine phosphatase activity"/>
    <property type="evidence" value="ECO:0007669"/>
    <property type="project" value="TreeGrafter"/>
</dbReference>
<reference evidence="2" key="1">
    <citation type="submission" date="2018-11" db="EMBL/GenBank/DDBJ databases">
        <authorList>
            <consortium name="Pathogen Informatics"/>
        </authorList>
    </citation>
    <scope>NUCLEOTIDE SEQUENCE</scope>
</reference>
<sequence length="176" mass="19411">MKYPHLPTSNARDAQDLNLLSRIGVTHILNVTDCVPMPFEGDRRFRYLRLPACDNNQQDLRPAFEASVDFIDVVRCAPLSGIHENPSHFTLAFSESPSCYLPGTGITLNPCPPPHLGYSRRNSPILCTWVTNSRLKPLSKSHGHVFATWTTSGKTVSQLAPVSAASILFLSLKPSL</sequence>
<keyword evidence="3" id="KW-1185">Reference proteome</keyword>
<comment type="caution">
    <text evidence="2">The sequence shown here is derived from an EMBL/GenBank/DDBJ whole genome shotgun (WGS) entry which is preliminary data.</text>
</comment>
<dbReference type="GO" id="GO:0017017">
    <property type="term" value="F:MAP kinase tyrosine/serine/threonine phosphatase activity"/>
    <property type="evidence" value="ECO:0007669"/>
    <property type="project" value="TreeGrafter"/>
</dbReference>
<dbReference type="EMBL" id="CAAALY010016135">
    <property type="protein sequence ID" value="VEL12874.1"/>
    <property type="molecule type" value="Genomic_DNA"/>
</dbReference>
<dbReference type="GO" id="GO:0033550">
    <property type="term" value="F:MAP kinase tyrosine phosphatase activity"/>
    <property type="evidence" value="ECO:0007669"/>
    <property type="project" value="TreeGrafter"/>
</dbReference>
<gene>
    <name evidence="2" type="ORF">PXEA_LOCUS6314</name>
</gene>
<evidence type="ECO:0000313" key="3">
    <source>
        <dbReference type="Proteomes" id="UP000784294"/>
    </source>
</evidence>